<keyword evidence="1" id="KW-0472">Membrane</keyword>
<feature type="transmembrane region" description="Helical" evidence="1">
    <location>
        <begin position="155"/>
        <end position="177"/>
    </location>
</feature>
<sequence>MVDASVNQRTGIDPDQDWRIPAGGGFLLVVLGLLAILFPFVTGVSLSVILGALLVVGGFAHVAHAFSVPGWTGSAIQLLLAVVYVVAGIGLLANPVLGLTTLTLLVIAYLFVGGIVEIGAGLSMPREANGLWIAVSGVIGIFLAGLLWAGWPSTALWAIGTLFGINVLVSGVALLSVGSAERRVVGEESTAAA</sequence>
<dbReference type="EMBL" id="CP058601">
    <property type="protein sequence ID" value="QLG48129.1"/>
    <property type="molecule type" value="Genomic_DNA"/>
</dbReference>
<dbReference type="OrthoDB" id="163497at2157"/>
<dbReference type="InterPro" id="IPR005325">
    <property type="entry name" value="DUF308_memb"/>
</dbReference>
<evidence type="ECO:0000313" key="3">
    <source>
        <dbReference type="Proteomes" id="UP000509241"/>
    </source>
</evidence>
<dbReference type="KEGG" id="haly:HYG82_04345"/>
<gene>
    <name evidence="2" type="ORF">HYG82_04345</name>
</gene>
<organism evidence="2 3">
    <name type="scientific">Natrinema halophilum</name>
    <dbReference type="NCBI Taxonomy" id="1699371"/>
    <lineage>
        <taxon>Archaea</taxon>
        <taxon>Methanobacteriati</taxon>
        <taxon>Methanobacteriota</taxon>
        <taxon>Stenosarchaea group</taxon>
        <taxon>Halobacteria</taxon>
        <taxon>Halobacteriales</taxon>
        <taxon>Natrialbaceae</taxon>
        <taxon>Natrinema</taxon>
    </lineage>
</organism>
<accession>A0A7D5GQX5</accession>
<keyword evidence="1" id="KW-0812">Transmembrane</keyword>
<feature type="transmembrane region" description="Helical" evidence="1">
    <location>
        <begin position="44"/>
        <end position="63"/>
    </location>
</feature>
<dbReference type="AlphaFoldDB" id="A0A7D5GQX5"/>
<proteinExistence type="predicted"/>
<feature type="transmembrane region" description="Helical" evidence="1">
    <location>
        <begin position="130"/>
        <end position="149"/>
    </location>
</feature>
<name>A0A7D5GQX5_9EURY</name>
<feature type="transmembrane region" description="Helical" evidence="1">
    <location>
        <begin position="75"/>
        <end position="93"/>
    </location>
</feature>
<dbReference type="PANTHER" id="PTHR34989">
    <property type="entry name" value="PROTEIN HDED"/>
    <property type="match status" value="1"/>
</dbReference>
<dbReference type="Proteomes" id="UP000509241">
    <property type="component" value="Chromosome"/>
</dbReference>
<feature type="transmembrane region" description="Helical" evidence="1">
    <location>
        <begin position="99"/>
        <end position="118"/>
    </location>
</feature>
<dbReference type="GeneID" id="56032494"/>
<keyword evidence="3" id="KW-1185">Reference proteome</keyword>
<evidence type="ECO:0000313" key="2">
    <source>
        <dbReference type="EMBL" id="QLG48129.1"/>
    </source>
</evidence>
<dbReference type="PANTHER" id="PTHR34989:SF1">
    <property type="entry name" value="PROTEIN HDED"/>
    <property type="match status" value="1"/>
</dbReference>
<keyword evidence="1" id="KW-1133">Transmembrane helix</keyword>
<dbReference type="RefSeq" id="WP_179259870.1">
    <property type="nucleotide sequence ID" value="NZ_CP058601.1"/>
</dbReference>
<dbReference type="GO" id="GO:0005886">
    <property type="term" value="C:plasma membrane"/>
    <property type="evidence" value="ECO:0007669"/>
    <property type="project" value="TreeGrafter"/>
</dbReference>
<dbReference type="Pfam" id="PF03729">
    <property type="entry name" value="DUF308"/>
    <property type="match status" value="2"/>
</dbReference>
<evidence type="ECO:0000256" key="1">
    <source>
        <dbReference type="SAM" id="Phobius"/>
    </source>
</evidence>
<protein>
    <submittedName>
        <fullName evidence="2">DUF308 domain-containing protein</fullName>
    </submittedName>
</protein>
<feature type="transmembrane region" description="Helical" evidence="1">
    <location>
        <begin position="20"/>
        <end position="38"/>
    </location>
</feature>
<reference evidence="2 3" key="1">
    <citation type="submission" date="2020-07" db="EMBL/GenBank/DDBJ databases">
        <authorList>
            <person name="Cui H."/>
        </authorList>
    </citation>
    <scope>NUCLEOTIDE SEQUENCE [LARGE SCALE GENOMIC DNA]</scope>
    <source>
        <strain evidence="2 3">YPL8</strain>
    </source>
</reference>
<dbReference type="InterPro" id="IPR052712">
    <property type="entry name" value="Acid_resist_chaperone_HdeD"/>
</dbReference>